<gene>
    <name evidence="3" type="ORF">A2538_02380</name>
</gene>
<dbReference type="Pfam" id="PF18895">
    <property type="entry name" value="T4SS_pilin"/>
    <property type="match status" value="1"/>
</dbReference>
<comment type="caution">
    <text evidence="3">The sequence shown here is derived from an EMBL/GenBank/DDBJ whole genome shotgun (WGS) entry which is preliminary data.</text>
</comment>
<protein>
    <submittedName>
        <fullName evidence="3">Uncharacterized protein</fullName>
    </submittedName>
</protein>
<proteinExistence type="predicted"/>
<feature type="transmembrane region" description="Helical" evidence="1">
    <location>
        <begin position="64"/>
        <end position="85"/>
    </location>
</feature>
<keyword evidence="1" id="KW-0472">Membrane</keyword>
<reference evidence="3 4" key="1">
    <citation type="journal article" date="2016" name="Nat. Commun.">
        <title>Thousands of microbial genomes shed light on interconnected biogeochemical processes in an aquifer system.</title>
        <authorList>
            <person name="Anantharaman K."/>
            <person name="Brown C.T."/>
            <person name="Hug L.A."/>
            <person name="Sharon I."/>
            <person name="Castelle C.J."/>
            <person name="Probst A.J."/>
            <person name="Thomas B.C."/>
            <person name="Singh A."/>
            <person name="Wilkins M.J."/>
            <person name="Karaoz U."/>
            <person name="Brodie E.L."/>
            <person name="Williams K.H."/>
            <person name="Hubbard S.S."/>
            <person name="Banfield J.F."/>
        </authorList>
    </citation>
    <scope>NUCLEOTIDE SEQUENCE [LARGE SCALE GENOMIC DNA]</scope>
</reference>
<dbReference type="AlphaFoldDB" id="A0A1F6PC22"/>
<keyword evidence="2" id="KW-0732">Signal</keyword>
<evidence type="ECO:0000313" key="4">
    <source>
        <dbReference type="Proteomes" id="UP000178254"/>
    </source>
</evidence>
<sequence length="169" mass="17168">MKKFLVSISVGILLLVPTIATLAAPDILGEDGAGGNLLGGIAENAGYSPNDTSSTALSAKVGQIVTIALSLVGTIFFALTVYAGFLWMTASGNDEKVKKATDILKAALIGLILSLAAFSISIFVTSRIVGYTVAPAPAVGAPASAGTPTTGFWNGFAQAASGYWDILTR</sequence>
<dbReference type="Proteomes" id="UP000178254">
    <property type="component" value="Unassembled WGS sequence"/>
</dbReference>
<keyword evidence="1" id="KW-1133">Transmembrane helix</keyword>
<dbReference type="EMBL" id="MFRE01000022">
    <property type="protein sequence ID" value="OGH93711.1"/>
    <property type="molecule type" value="Genomic_DNA"/>
</dbReference>
<name>A0A1F6PC22_9BACT</name>
<evidence type="ECO:0000256" key="1">
    <source>
        <dbReference type="SAM" id="Phobius"/>
    </source>
</evidence>
<feature type="chain" id="PRO_5009526005" evidence="2">
    <location>
        <begin position="24"/>
        <end position="169"/>
    </location>
</feature>
<feature type="transmembrane region" description="Helical" evidence="1">
    <location>
        <begin position="106"/>
        <end position="124"/>
    </location>
</feature>
<feature type="signal peptide" evidence="2">
    <location>
        <begin position="1"/>
        <end position="23"/>
    </location>
</feature>
<dbReference type="InterPro" id="IPR043993">
    <property type="entry name" value="T4SS_pilin"/>
</dbReference>
<organism evidence="3 4">
    <name type="scientific">Candidatus Magasanikbacteria bacterium RIFOXYD2_FULL_41_14</name>
    <dbReference type="NCBI Taxonomy" id="1798709"/>
    <lineage>
        <taxon>Bacteria</taxon>
        <taxon>Candidatus Magasanikiibacteriota</taxon>
    </lineage>
</organism>
<dbReference type="STRING" id="1798709.A2538_02380"/>
<keyword evidence="1" id="KW-0812">Transmembrane</keyword>
<accession>A0A1F6PC22</accession>
<evidence type="ECO:0000313" key="3">
    <source>
        <dbReference type="EMBL" id="OGH93711.1"/>
    </source>
</evidence>
<evidence type="ECO:0000256" key="2">
    <source>
        <dbReference type="SAM" id="SignalP"/>
    </source>
</evidence>